<protein>
    <recommendedName>
        <fullName evidence="1">PHP domain-containing protein</fullName>
    </recommendedName>
</protein>
<dbReference type="SUPFAM" id="SSF89550">
    <property type="entry name" value="PHP domain-like"/>
    <property type="match status" value="1"/>
</dbReference>
<dbReference type="RefSeq" id="WP_169823729.1">
    <property type="nucleotide sequence ID" value="NZ_FMKA01000026.1"/>
</dbReference>
<sequence length="52" mass="5815">MFLYDYHMHSNHSRDGRDSISSLAYAAAGKGLREIAVSDHYEPTSGRVSAMR</sequence>
<keyword evidence="3" id="KW-1185">Reference proteome</keyword>
<dbReference type="Proteomes" id="UP000199315">
    <property type="component" value="Unassembled WGS sequence"/>
</dbReference>
<dbReference type="Gene3D" id="3.20.20.140">
    <property type="entry name" value="Metal-dependent hydrolases"/>
    <property type="match status" value="1"/>
</dbReference>
<feature type="domain" description="PHP" evidence="1">
    <location>
        <begin position="5"/>
        <end position="41"/>
    </location>
</feature>
<dbReference type="EMBL" id="FMKA01000026">
    <property type="protein sequence ID" value="SCP98772.1"/>
    <property type="molecule type" value="Genomic_DNA"/>
</dbReference>
<evidence type="ECO:0000259" key="1">
    <source>
        <dbReference type="Pfam" id="PF02811"/>
    </source>
</evidence>
<evidence type="ECO:0000313" key="2">
    <source>
        <dbReference type="EMBL" id="SCP98772.1"/>
    </source>
</evidence>
<dbReference type="Pfam" id="PF02811">
    <property type="entry name" value="PHP"/>
    <property type="match status" value="1"/>
</dbReference>
<gene>
    <name evidence="2" type="ORF">SAMN05421730_10266</name>
</gene>
<reference evidence="2 3" key="1">
    <citation type="submission" date="2016-09" db="EMBL/GenBank/DDBJ databases">
        <authorList>
            <person name="Capua I."/>
            <person name="De Benedictis P."/>
            <person name="Joannis T."/>
            <person name="Lombin L.H."/>
            <person name="Cattoli G."/>
        </authorList>
    </citation>
    <scope>NUCLEOTIDE SEQUENCE [LARGE SCALE GENOMIC DNA]</scope>
    <source>
        <strain evidence="2 3">GluBS11</strain>
    </source>
</reference>
<proteinExistence type="predicted"/>
<evidence type="ECO:0000313" key="3">
    <source>
        <dbReference type="Proteomes" id="UP000199315"/>
    </source>
</evidence>
<organism evidence="2 3">
    <name type="scientific">Anaerobium acetethylicum</name>
    <dbReference type="NCBI Taxonomy" id="1619234"/>
    <lineage>
        <taxon>Bacteria</taxon>
        <taxon>Bacillati</taxon>
        <taxon>Bacillota</taxon>
        <taxon>Clostridia</taxon>
        <taxon>Lachnospirales</taxon>
        <taxon>Lachnospiraceae</taxon>
        <taxon>Anaerobium</taxon>
    </lineage>
</organism>
<dbReference type="InterPro" id="IPR016195">
    <property type="entry name" value="Pol/histidinol_Pase-like"/>
</dbReference>
<dbReference type="GO" id="GO:0003824">
    <property type="term" value="F:catalytic activity"/>
    <property type="evidence" value="ECO:0007669"/>
    <property type="project" value="InterPro"/>
</dbReference>
<dbReference type="AlphaFoldDB" id="A0A1D3TWW6"/>
<name>A0A1D3TWW6_9FIRM</name>
<dbReference type="InterPro" id="IPR004013">
    <property type="entry name" value="PHP_dom"/>
</dbReference>
<dbReference type="STRING" id="1619234.SAMN05421730_10266"/>
<accession>A0A1D3TWW6</accession>